<feature type="region of interest" description="Disordered" evidence="1">
    <location>
        <begin position="2282"/>
        <end position="2304"/>
    </location>
</feature>
<keyword evidence="4" id="KW-1185">Reference proteome</keyword>
<feature type="compositionally biased region" description="Basic and acidic residues" evidence="1">
    <location>
        <begin position="571"/>
        <end position="580"/>
    </location>
</feature>
<evidence type="ECO:0000259" key="2">
    <source>
        <dbReference type="Pfam" id="PF00855"/>
    </source>
</evidence>
<dbReference type="InParanoid" id="T1I3C0"/>
<feature type="region of interest" description="Disordered" evidence="1">
    <location>
        <begin position="1110"/>
        <end position="1191"/>
    </location>
</feature>
<feature type="compositionally biased region" description="Basic and acidic residues" evidence="1">
    <location>
        <begin position="1366"/>
        <end position="1392"/>
    </location>
</feature>
<evidence type="ECO:0000313" key="4">
    <source>
        <dbReference type="Proteomes" id="UP000015103"/>
    </source>
</evidence>
<organism evidence="3 4">
    <name type="scientific">Rhodnius prolixus</name>
    <name type="common">Triatomid bug</name>
    <dbReference type="NCBI Taxonomy" id="13249"/>
    <lineage>
        <taxon>Eukaryota</taxon>
        <taxon>Metazoa</taxon>
        <taxon>Ecdysozoa</taxon>
        <taxon>Arthropoda</taxon>
        <taxon>Hexapoda</taxon>
        <taxon>Insecta</taxon>
        <taxon>Pterygota</taxon>
        <taxon>Neoptera</taxon>
        <taxon>Paraneoptera</taxon>
        <taxon>Hemiptera</taxon>
        <taxon>Heteroptera</taxon>
        <taxon>Panheteroptera</taxon>
        <taxon>Cimicomorpha</taxon>
        <taxon>Reduviidae</taxon>
        <taxon>Triatominae</taxon>
        <taxon>Rhodnius</taxon>
    </lineage>
</organism>
<dbReference type="InterPro" id="IPR000313">
    <property type="entry name" value="PWWP_dom"/>
</dbReference>
<dbReference type="HOGENOM" id="CLU_229697_0_0_1"/>
<feature type="region of interest" description="Disordered" evidence="1">
    <location>
        <begin position="881"/>
        <end position="917"/>
    </location>
</feature>
<feature type="compositionally biased region" description="Basic and acidic residues" evidence="1">
    <location>
        <begin position="367"/>
        <end position="376"/>
    </location>
</feature>
<feature type="region of interest" description="Disordered" evidence="1">
    <location>
        <begin position="190"/>
        <end position="221"/>
    </location>
</feature>
<feature type="compositionally biased region" description="Basic and acidic residues" evidence="1">
    <location>
        <begin position="153"/>
        <end position="164"/>
    </location>
</feature>
<dbReference type="SUPFAM" id="SSF63748">
    <property type="entry name" value="Tudor/PWWP/MBT"/>
    <property type="match status" value="1"/>
</dbReference>
<feature type="region of interest" description="Disordered" evidence="1">
    <location>
        <begin position="410"/>
        <end position="476"/>
    </location>
</feature>
<dbReference type="Proteomes" id="UP000015103">
    <property type="component" value="Unassembled WGS sequence"/>
</dbReference>
<feature type="region of interest" description="Disordered" evidence="1">
    <location>
        <begin position="1222"/>
        <end position="1303"/>
    </location>
</feature>
<feature type="compositionally biased region" description="Polar residues" evidence="1">
    <location>
        <begin position="1141"/>
        <end position="1150"/>
    </location>
</feature>
<feature type="domain" description="PWWP" evidence="2">
    <location>
        <begin position="12"/>
        <end position="84"/>
    </location>
</feature>
<feature type="region of interest" description="Disordered" evidence="1">
    <location>
        <begin position="553"/>
        <end position="632"/>
    </location>
</feature>
<protein>
    <submittedName>
        <fullName evidence="3">PWWP domain-containing protein</fullName>
    </submittedName>
</protein>
<dbReference type="STRING" id="13249.T1I3C0"/>
<name>T1I3C0_RHOPR</name>
<dbReference type="eggNOG" id="ENOG502S0AV">
    <property type="taxonomic scope" value="Eukaryota"/>
</dbReference>
<feature type="region of interest" description="Disordered" evidence="1">
    <location>
        <begin position="1479"/>
        <end position="1509"/>
    </location>
</feature>
<feature type="compositionally biased region" description="Basic and acidic residues" evidence="1">
    <location>
        <begin position="1128"/>
        <end position="1140"/>
    </location>
</feature>
<feature type="region of interest" description="Disordered" evidence="1">
    <location>
        <begin position="297"/>
        <end position="376"/>
    </location>
</feature>
<feature type="compositionally biased region" description="Basic and acidic residues" evidence="1">
    <location>
        <begin position="2282"/>
        <end position="2299"/>
    </location>
</feature>
<proteinExistence type="predicted"/>
<reference evidence="3" key="1">
    <citation type="submission" date="2015-05" db="UniProtKB">
        <authorList>
            <consortium name="EnsemblMetazoa"/>
        </authorList>
    </citation>
    <scope>IDENTIFICATION</scope>
</reference>
<feature type="compositionally biased region" description="Polar residues" evidence="1">
    <location>
        <begin position="422"/>
        <end position="447"/>
    </location>
</feature>
<feature type="compositionally biased region" description="Basic and acidic residues" evidence="1">
    <location>
        <begin position="621"/>
        <end position="632"/>
    </location>
</feature>
<feature type="compositionally biased region" description="Polar residues" evidence="1">
    <location>
        <begin position="1292"/>
        <end position="1303"/>
    </location>
</feature>
<feature type="compositionally biased region" description="Polar residues" evidence="1">
    <location>
        <begin position="299"/>
        <end position="315"/>
    </location>
</feature>
<feature type="compositionally biased region" description="Low complexity" evidence="1">
    <location>
        <begin position="323"/>
        <end position="333"/>
    </location>
</feature>
<evidence type="ECO:0000256" key="1">
    <source>
        <dbReference type="SAM" id="MobiDB-lite"/>
    </source>
</evidence>
<feature type="compositionally biased region" description="Low complexity" evidence="1">
    <location>
        <begin position="204"/>
        <end position="218"/>
    </location>
</feature>
<feature type="compositionally biased region" description="Polar residues" evidence="1">
    <location>
        <begin position="1339"/>
        <end position="1349"/>
    </location>
</feature>
<feature type="compositionally biased region" description="Basic and acidic residues" evidence="1">
    <location>
        <begin position="1222"/>
        <end position="1244"/>
    </location>
</feature>
<feature type="region of interest" description="Disordered" evidence="1">
    <location>
        <begin position="785"/>
        <end position="833"/>
    </location>
</feature>
<feature type="compositionally biased region" description="Basic residues" evidence="1">
    <location>
        <begin position="357"/>
        <end position="366"/>
    </location>
</feature>
<feature type="compositionally biased region" description="Basic and acidic residues" evidence="1">
    <location>
        <begin position="881"/>
        <end position="908"/>
    </location>
</feature>
<feature type="compositionally biased region" description="Low complexity" evidence="1">
    <location>
        <begin position="587"/>
        <end position="603"/>
    </location>
</feature>
<feature type="region of interest" description="Disordered" evidence="1">
    <location>
        <begin position="138"/>
        <end position="175"/>
    </location>
</feature>
<dbReference type="EnsemblMetazoa" id="RPRC010789-RA">
    <property type="protein sequence ID" value="RPRC010789-PA"/>
    <property type="gene ID" value="RPRC010789"/>
</dbReference>
<dbReference type="CDD" id="cd05162">
    <property type="entry name" value="PWWP"/>
    <property type="match status" value="1"/>
</dbReference>
<feature type="region of interest" description="Disordered" evidence="1">
    <location>
        <begin position="1319"/>
        <end position="1392"/>
    </location>
</feature>
<feature type="compositionally biased region" description="Basic and acidic residues" evidence="1">
    <location>
        <begin position="812"/>
        <end position="821"/>
    </location>
</feature>
<dbReference type="Gene3D" id="2.30.30.140">
    <property type="match status" value="1"/>
</dbReference>
<feature type="compositionally biased region" description="Basic and acidic residues" evidence="1">
    <location>
        <begin position="1254"/>
        <end position="1272"/>
    </location>
</feature>
<dbReference type="VEuPathDB" id="VectorBase:RPRC010789"/>
<dbReference type="EMBL" id="ACPB03003284">
    <property type="status" value="NOT_ANNOTATED_CDS"/>
    <property type="molecule type" value="Genomic_DNA"/>
</dbReference>
<dbReference type="OMA" id="CNFTSSR"/>
<feature type="compositionally biased region" description="Basic and acidic residues" evidence="1">
    <location>
        <begin position="453"/>
        <end position="467"/>
    </location>
</feature>
<evidence type="ECO:0000313" key="3">
    <source>
        <dbReference type="EnsemblMetazoa" id="RPRC010789-PA"/>
    </source>
</evidence>
<dbReference type="Pfam" id="PF00855">
    <property type="entry name" value="PWWP"/>
    <property type="match status" value="1"/>
</dbReference>
<feature type="compositionally biased region" description="Basic and acidic residues" evidence="1">
    <location>
        <begin position="1493"/>
        <end position="1502"/>
    </location>
</feature>
<accession>T1I3C0</accession>
<sequence length="2348" mass="260118">MCDQTQVIYKPNDIVWVKLSNVWWPAQVQDQETLDEEVTQGLKKKPLAVVKFFNEEFYEFIKNLDQIYHYNCLKKNEFIQKGLDLCRPNNSRSISSSMIKFPDDVRQAEIITGGNPDICADPIFKGKTDEKMDTHFLEHGAECPKTPKSAIKRAHEESSGEPPKKQTRFSLPSFNSDSYEITTPLRAIPAINASKTVPHRPTKSRSSTSDASSANKVSPVRPLSIEMVEKINKKNYQANIRIQPSTEPSPPMNKDKTYRCFHCEDSTNRLNLIIQHYRAHEAHGMNVLKMSPQMPAKITASTPTSSKGNNFSTPKVKNEKNKTPSSKKSNTMSTKKKSLKLETPQPAPTSRSTRTPQSKKKQKRASKAKDSEVDQNKVLREKILKDWDDESDEDENCGSKVFRTVAEIHCSSNDHRTPSPVSPKNESAAPSATESNDTETAVSSTHEMSAETASKEDSVCDEPREDAQTELLQSTTKVEEKEKSCFDFEDNDDAINLDKSHKFGQKLPRVINEEKIRKHVSIGIENVECKTQQSKEDDSAVLENKLQELLEVTEMSEVPELPKSGTWYQKQGRDESDKKQNKLGILSETDNTENSENSSEINIGANEELNAVPSPQSKVGSEMKHDFTDEKDKFKIHDVTGKEKVESDSHEFLTNKTEDQNITSIERMSAEVEKFKKKEADNQEVHMEIEYHSGNENESIKDCKELVVDNVDYPASNKSESVKDNKELVVVKVHSSDTASGNDVKKCSYQSNSENIEQHFDVTTNQEQQSIEKLVDESYLVQKSLKKHESPIEHDEEGDNRDTSNKVGFKQKLIDQKKSDSMTKIPQLDSNLPRLGEDNFVVQRENIIACPEKEVINELEHRSTHTTKVCIEKEETPLMHEKNDIKELTEDKEHEKELVEDDKKYKESTEDEEHDKELVENVKKNNDFAEDEKYIKGTTLDEKNDKELVKKGKKKQLLGKEKCFKRLADEEKKLSEVIDKNVLTDEKVHISEIKVIPQDIFGKQIEENAENVLIDNKGNKGKIEDLSKKSSFPEKSESILNKIEGCEELEITQEKDISTGNAFTDFSADFTKNEIEISAVEDADINIPEPMIAEVPADAVIKDKINYLTDVGTDSGEPITKVPSSKVVIEDPSKGAEELKTSGSKSSNETSCREKPPSQKSLSQTEEEATKGKHNSAAPELGTYNNELINDSSDLPEWTAMEYYADLEAQVRSDFDSDATKNFSRKEADDGTVKDSPTKGKVDGQENYSNVINEQDHDALQDTSKGKGDKLAIKKSQTSPYLFEQDNKHSDNSSQKNKSADNTRSGVIYDFKLDCTEQTSGEVPARISKSKKRKWESKAPNNAGVSSCGSFEKKLVGNNLEETDVTEEKNKDFNKIENAPRSEPTEVASKKMKLDLKNEEVLGGKDKESTKTFCHEEMTLSQDTGVVPGEIIISTTETLEHGGESSGKFSDSSISSQKVNESLKAETVIATNREKSEVLSEKKLQSNNPALTEKNESEKKDTSTTFDPSQMELDINSMPVVIEEDLMQDIKFTPVSTVISPSTSTRSNLKQIRIQLRKAGENNSSLLQGTQNGKIIRIPGTSKDTTVINKSQQLAGTSKVQSVSNLIPSRTLSGTGQTMVLKMNAIQGSSVQSKYTVGKSQIRSSTGTVGQPVKLQLISQSQQQNAKLIMHSQQKSLTGKLPRVITKTQTSSASLAGNKTVTTVSKAGQQKFSINQKRQVISNKTIVTKANTMSVSKPTSAIAVQKNTKSVVVTKPGLATQSTKNVVLPAVQGTSGTTTMQVVGQTVPSKVIVQRRTKTISSAVTTVKAVPTQAGTIYIHTSQGLVPASKAVTKQILNQIPQISTPTPPKPSISAVTNVVKKTPMNKSRQASINILQRTQKKARPTAPIQTQVQQTNKAQVLSIPASSLSSHELILNNVPVQLQNIGTTQPADVKMLYLVDERGQYHQVDNSPLIAIDNSGENRSVFIESNPSNEVDNLFLTFGETNVNVSTTAATPTQDILAKALANTQVLQSDTTDMTDSIEGATLYVEPQYPAPTLAHNVLETSFSLNPPIMTPLEVPSSVSPQVSSITSSLIPVSTVETMVKKDVQPSMPLLTDDVEVAAGQTVYLDSSSLVTATTQPLTFQVINSDGNIVVASSSTSSAQTITNPTNGNKTTANQVIFSTDLLKQESRQMGGISRAESIVVSQSDINTEQNENICGEPISLESTQQDTAIPVEANRQIIQTSKSTRTREKRSQRDCLNNERRVKNIVEIENINRQGTSAGVMATTRTLSEEMFKKRLEHDTSTEPKGADEKFDSQHSGSGANIISRVSFTHTIDPAENDSKIVVEEKRCLVISVLNFQIKLYL</sequence>